<protein>
    <recommendedName>
        <fullName evidence="4">Type I restriction modification DNA specificity domain-containing protein</fullName>
    </recommendedName>
</protein>
<evidence type="ECO:0000256" key="2">
    <source>
        <dbReference type="ARBA" id="ARBA00022747"/>
    </source>
</evidence>
<dbReference type="PATRIC" id="fig|1548749.3.peg.261"/>
<evidence type="ECO:0000256" key="1">
    <source>
        <dbReference type="ARBA" id="ARBA00010923"/>
    </source>
</evidence>
<dbReference type="Proteomes" id="UP000070138">
    <property type="component" value="Unassembled WGS sequence"/>
</dbReference>
<dbReference type="PANTHER" id="PTHR30408:SF13">
    <property type="entry name" value="TYPE I RESTRICTION ENZYME HINDI SPECIFICITY SUBUNIT"/>
    <property type="match status" value="1"/>
</dbReference>
<feature type="domain" description="Type I restriction modification DNA specificity" evidence="4">
    <location>
        <begin position="210"/>
        <end position="362"/>
    </location>
</feature>
<name>A0A137RLT2_9FLAO</name>
<comment type="caution">
    <text evidence="5">The sequence shown here is derived from an EMBL/GenBank/DDBJ whole genome shotgun (WGS) entry which is preliminary data.</text>
</comment>
<dbReference type="SUPFAM" id="SSF116734">
    <property type="entry name" value="DNA methylase specificity domain"/>
    <property type="match status" value="2"/>
</dbReference>
<sequence>MLMRYNDQFKKLDDVGFIGRGKSKHRPRNDESLYGGNYPFVQTGDVRKAEYYLTEYSQTYNDKGLAQSKLWNEGTLCITIAANIAETAVLGIKACFPDSIIGFIPDEEKADVRFIKYCLETYKIQMQSISQGATQDNLSLEKLRSINFSIPELKIQQDIAEVLYSYDKLIENNTKRISIHEQMAEQLYKEWFVRMRFPGYEKAKFVKGIPEGWFLKKAKSIFNINIGKTPPRSQPKWFTNNGQGTKWVSISDLSKSSLFVYSTNEEITSEGVARLNMRKAKRNTVILSFKLSVGKVAITACDMVTNEAIAHFNKSKDYGYVNKEYTYLYLKNFAYAELGNTSSIGIALNSKIIKDMPFVIPARELLEDFERIVLPLFNNIDQLNLQNNNLRKTRDLLLPRLISGKLQINTESKKLNQEANT</sequence>
<dbReference type="STRING" id="1548749.LS48_01220"/>
<evidence type="ECO:0000256" key="3">
    <source>
        <dbReference type="ARBA" id="ARBA00023125"/>
    </source>
</evidence>
<dbReference type="GO" id="GO:0003677">
    <property type="term" value="F:DNA binding"/>
    <property type="evidence" value="ECO:0007669"/>
    <property type="project" value="UniProtKB-KW"/>
</dbReference>
<dbReference type="CDD" id="cd17282">
    <property type="entry name" value="RMtype1_S_Eco16444ORF1681_TRD1-CR1_like"/>
    <property type="match status" value="1"/>
</dbReference>
<dbReference type="GO" id="GO:0009307">
    <property type="term" value="P:DNA restriction-modification system"/>
    <property type="evidence" value="ECO:0007669"/>
    <property type="project" value="UniProtKB-KW"/>
</dbReference>
<dbReference type="CDD" id="cd17244">
    <property type="entry name" value="RMtype1_S_Apa101655I-TRD2-CR2_like"/>
    <property type="match status" value="1"/>
</dbReference>
<reference evidence="6" key="1">
    <citation type="submission" date="2014-10" db="EMBL/GenBank/DDBJ databases">
        <title>Genome sequencing of Vitellibacter sp. D-24.</title>
        <authorList>
            <person name="Thevarajoo S."/>
            <person name="Selvaratnam C."/>
            <person name="Goh K.M."/>
            <person name="Chong C.S."/>
        </authorList>
    </citation>
    <scope>NUCLEOTIDE SEQUENCE [LARGE SCALE GENOMIC DNA]</scope>
    <source>
        <strain evidence="6">D-24</strain>
    </source>
</reference>
<evidence type="ECO:0000259" key="4">
    <source>
        <dbReference type="Pfam" id="PF01420"/>
    </source>
</evidence>
<keyword evidence="2" id="KW-0680">Restriction system</keyword>
<dbReference type="EMBL" id="JRWG01000001">
    <property type="protein sequence ID" value="KXO01125.1"/>
    <property type="molecule type" value="Genomic_DNA"/>
</dbReference>
<evidence type="ECO:0000313" key="6">
    <source>
        <dbReference type="Proteomes" id="UP000070138"/>
    </source>
</evidence>
<organism evidence="5 6">
    <name type="scientific">Aequorivita aquimaris</name>
    <dbReference type="NCBI Taxonomy" id="1548749"/>
    <lineage>
        <taxon>Bacteria</taxon>
        <taxon>Pseudomonadati</taxon>
        <taxon>Bacteroidota</taxon>
        <taxon>Flavobacteriia</taxon>
        <taxon>Flavobacteriales</taxon>
        <taxon>Flavobacteriaceae</taxon>
        <taxon>Aequorivita</taxon>
    </lineage>
</organism>
<gene>
    <name evidence="5" type="ORF">LS48_01220</name>
</gene>
<dbReference type="Gene3D" id="1.10.287.1120">
    <property type="entry name" value="Bipartite methylase S protein"/>
    <property type="match status" value="1"/>
</dbReference>
<dbReference type="PANTHER" id="PTHR30408">
    <property type="entry name" value="TYPE-1 RESTRICTION ENZYME ECOKI SPECIFICITY PROTEIN"/>
    <property type="match status" value="1"/>
</dbReference>
<dbReference type="Gene3D" id="3.90.220.20">
    <property type="entry name" value="DNA methylase specificity domains"/>
    <property type="match status" value="2"/>
</dbReference>
<keyword evidence="6" id="KW-1185">Reference proteome</keyword>
<evidence type="ECO:0000313" key="5">
    <source>
        <dbReference type="EMBL" id="KXO01125.1"/>
    </source>
</evidence>
<comment type="similarity">
    <text evidence="1">Belongs to the type-I restriction system S methylase family.</text>
</comment>
<dbReference type="InterPro" id="IPR000055">
    <property type="entry name" value="Restrct_endonuc_typeI_TRD"/>
</dbReference>
<accession>A0A137RLT2</accession>
<keyword evidence="3" id="KW-0238">DNA-binding</keyword>
<dbReference type="Pfam" id="PF01420">
    <property type="entry name" value="Methylase_S"/>
    <property type="match status" value="2"/>
</dbReference>
<dbReference type="InterPro" id="IPR044946">
    <property type="entry name" value="Restrct_endonuc_typeI_TRD_sf"/>
</dbReference>
<dbReference type="OrthoDB" id="9816225at2"/>
<dbReference type="AlphaFoldDB" id="A0A137RLT2"/>
<reference evidence="5 6" key="2">
    <citation type="journal article" date="2016" name="Int. J. Syst. Evol. Microbiol.">
        <title>Vitellibacter aquimaris sp. nov., a marine bacterium isolated from seawater.</title>
        <authorList>
            <person name="Thevarajoo S."/>
            <person name="Selvaratnam C."/>
            <person name="Goh K.M."/>
            <person name="Hong K.W."/>
            <person name="Chan X.Y."/>
            <person name="Chan K.G."/>
            <person name="Chong C.S."/>
        </authorList>
    </citation>
    <scope>NUCLEOTIDE SEQUENCE [LARGE SCALE GENOMIC DNA]</scope>
    <source>
        <strain evidence="5 6">D-24</strain>
    </source>
</reference>
<feature type="domain" description="Type I restriction modification DNA specificity" evidence="4">
    <location>
        <begin position="8"/>
        <end position="177"/>
    </location>
</feature>
<proteinExistence type="inferred from homology"/>
<dbReference type="InterPro" id="IPR052021">
    <property type="entry name" value="Type-I_RS_S_subunit"/>
</dbReference>